<feature type="compositionally biased region" description="Pro residues" evidence="1">
    <location>
        <begin position="20"/>
        <end position="30"/>
    </location>
</feature>
<dbReference type="Proteomes" id="UP000518300">
    <property type="component" value="Unassembled WGS sequence"/>
</dbReference>
<evidence type="ECO:0000259" key="2">
    <source>
        <dbReference type="SMART" id="SM00287"/>
    </source>
</evidence>
<feature type="region of interest" description="Disordered" evidence="1">
    <location>
        <begin position="1"/>
        <end position="44"/>
    </location>
</feature>
<reference evidence="3 4" key="1">
    <citation type="submission" date="2020-04" db="EMBL/GenBank/DDBJ databases">
        <title>Draft genome of Pyxidicoccus fallax type strain.</title>
        <authorList>
            <person name="Whitworth D.E."/>
        </authorList>
    </citation>
    <scope>NUCLEOTIDE SEQUENCE [LARGE SCALE GENOMIC DNA]</scope>
    <source>
        <strain evidence="3 4">DSM 14698</strain>
    </source>
</reference>
<accession>A0A848M095</accession>
<keyword evidence="4" id="KW-1185">Reference proteome</keyword>
<dbReference type="SMART" id="SM00287">
    <property type="entry name" value="SH3b"/>
    <property type="match status" value="1"/>
</dbReference>
<proteinExistence type="predicted"/>
<sequence>MIHLPRFLPSLQPHRQEPTPATPPPEPPKPARVTPRDVNTFQPSVPTVASSLRTEQLGDGRSNCLEKAVALARPGDSILLMRDAKDDVGHALVRRPDGSVVDPNHPTVRYETLGQWQAMHPRYGQPVSVPAVQVKQVLSTPPGEKRDALIRQMGLTGVANRQVADEEPRWVTPSDNREEKAVNVRAAPSASGETPIKMKVYPGDKLQVLGEEGDWLKVQAQNGEQGWVYEPNMVEVEAPPAPP</sequence>
<comment type="caution">
    <text evidence="3">The sequence shown here is derived from an EMBL/GenBank/DDBJ whole genome shotgun (WGS) entry which is preliminary data.</text>
</comment>
<organism evidence="3 4">
    <name type="scientific">Pyxidicoccus fallax</name>
    <dbReference type="NCBI Taxonomy" id="394095"/>
    <lineage>
        <taxon>Bacteria</taxon>
        <taxon>Pseudomonadati</taxon>
        <taxon>Myxococcota</taxon>
        <taxon>Myxococcia</taxon>
        <taxon>Myxococcales</taxon>
        <taxon>Cystobacterineae</taxon>
        <taxon>Myxococcaceae</taxon>
        <taxon>Pyxidicoccus</taxon>
    </lineage>
</organism>
<dbReference type="Gene3D" id="2.30.30.40">
    <property type="entry name" value="SH3 Domains"/>
    <property type="match status" value="1"/>
</dbReference>
<feature type="non-terminal residue" evidence="3">
    <location>
        <position position="243"/>
    </location>
</feature>
<dbReference type="EMBL" id="JABBJJ010000572">
    <property type="protein sequence ID" value="NMO23291.1"/>
    <property type="molecule type" value="Genomic_DNA"/>
</dbReference>
<dbReference type="AlphaFoldDB" id="A0A848M095"/>
<evidence type="ECO:0000313" key="3">
    <source>
        <dbReference type="EMBL" id="NMO23291.1"/>
    </source>
</evidence>
<feature type="domain" description="SH3b" evidence="2">
    <location>
        <begin position="174"/>
        <end position="234"/>
    </location>
</feature>
<gene>
    <name evidence="3" type="ORF">HG543_51785</name>
</gene>
<dbReference type="InterPro" id="IPR003646">
    <property type="entry name" value="SH3-like_bac-type"/>
</dbReference>
<dbReference type="RefSeq" id="WP_169352388.1">
    <property type="nucleotide sequence ID" value="NZ_JABBJJ010000572.1"/>
</dbReference>
<evidence type="ECO:0000313" key="4">
    <source>
        <dbReference type="Proteomes" id="UP000518300"/>
    </source>
</evidence>
<protein>
    <submittedName>
        <fullName evidence="3">SH3 domain-containing protein</fullName>
    </submittedName>
</protein>
<name>A0A848M095_9BACT</name>
<dbReference type="Pfam" id="PF08239">
    <property type="entry name" value="SH3_3"/>
    <property type="match status" value="1"/>
</dbReference>
<evidence type="ECO:0000256" key="1">
    <source>
        <dbReference type="SAM" id="MobiDB-lite"/>
    </source>
</evidence>